<feature type="signal peptide" evidence="1">
    <location>
        <begin position="1"/>
        <end position="20"/>
    </location>
</feature>
<accession>A0A6B0UVM0</accession>
<dbReference type="EMBL" id="GIFC01011622">
    <property type="protein sequence ID" value="MXU93705.1"/>
    <property type="molecule type" value="Transcribed_RNA"/>
</dbReference>
<evidence type="ECO:0000313" key="2">
    <source>
        <dbReference type="EMBL" id="MXU93705.1"/>
    </source>
</evidence>
<organism evidence="2">
    <name type="scientific">Ixodes ricinus</name>
    <name type="common">Common tick</name>
    <name type="synonym">Acarus ricinus</name>
    <dbReference type="NCBI Taxonomy" id="34613"/>
    <lineage>
        <taxon>Eukaryota</taxon>
        <taxon>Metazoa</taxon>
        <taxon>Ecdysozoa</taxon>
        <taxon>Arthropoda</taxon>
        <taxon>Chelicerata</taxon>
        <taxon>Arachnida</taxon>
        <taxon>Acari</taxon>
        <taxon>Parasitiformes</taxon>
        <taxon>Ixodida</taxon>
        <taxon>Ixodoidea</taxon>
        <taxon>Ixodidae</taxon>
        <taxon>Ixodinae</taxon>
        <taxon>Ixodes</taxon>
    </lineage>
</organism>
<proteinExistence type="predicted"/>
<dbReference type="AlphaFoldDB" id="A0A6B0UVM0"/>
<feature type="chain" id="PRO_5025478938" evidence="1">
    <location>
        <begin position="21"/>
        <end position="150"/>
    </location>
</feature>
<reference evidence="2" key="1">
    <citation type="submission" date="2019-12" db="EMBL/GenBank/DDBJ databases">
        <title>An insight into the sialome of adult female Ixodes ricinus ticks feeding for 6 days.</title>
        <authorList>
            <person name="Perner J."/>
            <person name="Ribeiro J.M.C."/>
        </authorList>
    </citation>
    <scope>NUCLEOTIDE SEQUENCE</scope>
    <source>
        <strain evidence="2">Semi-engorged</strain>
        <tissue evidence="2">Salivary glands</tissue>
    </source>
</reference>
<protein>
    <submittedName>
        <fullName evidence="2">Putative secreted protein</fullName>
    </submittedName>
</protein>
<keyword evidence="1" id="KW-0732">Signal</keyword>
<sequence length="150" mass="16956">MPLMLLIFTEGCSLFGSCEAEKSGFVFFGASRKLFCVMEELLDFFVVVPWFLVVVQCFPNCGLQLQGSHKIFNKNHLATKKKKHLVVAMIKTKCRSQLNVESKPRVAMSPLCSRLEKLCSNKQAQLRHQGQSFLVACMFFSRVSSQPDSL</sequence>
<evidence type="ECO:0000256" key="1">
    <source>
        <dbReference type="SAM" id="SignalP"/>
    </source>
</evidence>
<name>A0A6B0UVM0_IXORI</name>